<dbReference type="SMART" id="SM00184">
    <property type="entry name" value="RING"/>
    <property type="match status" value="1"/>
</dbReference>
<evidence type="ECO:0000259" key="11">
    <source>
        <dbReference type="PROSITE" id="PS50089"/>
    </source>
</evidence>
<keyword evidence="4 9" id="KW-0863">Zinc-finger</keyword>
<evidence type="ECO:0000313" key="15">
    <source>
        <dbReference type="Proteomes" id="UP000076761"/>
    </source>
</evidence>
<keyword evidence="15" id="KW-1185">Reference proteome</keyword>
<dbReference type="CDD" id="cd18008">
    <property type="entry name" value="DEXDc_SHPRH-like"/>
    <property type="match status" value="1"/>
</dbReference>
<dbReference type="AlphaFoldDB" id="A0A165QQ35"/>
<dbReference type="PANTHER" id="PTHR45626">
    <property type="entry name" value="TRANSCRIPTION TERMINATION FACTOR 2-RELATED"/>
    <property type="match status" value="1"/>
</dbReference>
<evidence type="ECO:0000259" key="13">
    <source>
        <dbReference type="PROSITE" id="PS51194"/>
    </source>
</evidence>
<organism evidence="14 15">
    <name type="scientific">Neolentinus lepideus HHB14362 ss-1</name>
    <dbReference type="NCBI Taxonomy" id="1314782"/>
    <lineage>
        <taxon>Eukaryota</taxon>
        <taxon>Fungi</taxon>
        <taxon>Dikarya</taxon>
        <taxon>Basidiomycota</taxon>
        <taxon>Agaricomycotina</taxon>
        <taxon>Agaricomycetes</taxon>
        <taxon>Gloeophyllales</taxon>
        <taxon>Gloeophyllaceae</taxon>
        <taxon>Neolentinus</taxon>
    </lineage>
</organism>
<dbReference type="SMART" id="SM00487">
    <property type="entry name" value="DEXDc"/>
    <property type="match status" value="1"/>
</dbReference>
<dbReference type="InterPro" id="IPR001650">
    <property type="entry name" value="Helicase_C-like"/>
</dbReference>
<dbReference type="PROSITE" id="PS51194">
    <property type="entry name" value="HELICASE_CTER"/>
    <property type="match status" value="1"/>
</dbReference>
<accession>A0A165QQ35</accession>
<dbReference type="PROSITE" id="PS51192">
    <property type="entry name" value="HELICASE_ATP_BIND_1"/>
    <property type="match status" value="1"/>
</dbReference>
<dbReference type="GO" id="GO:0000724">
    <property type="term" value="P:double-strand break repair via homologous recombination"/>
    <property type="evidence" value="ECO:0007669"/>
    <property type="project" value="TreeGrafter"/>
</dbReference>
<evidence type="ECO:0000256" key="1">
    <source>
        <dbReference type="ARBA" id="ARBA00007025"/>
    </source>
</evidence>
<dbReference type="InterPro" id="IPR013083">
    <property type="entry name" value="Znf_RING/FYVE/PHD"/>
</dbReference>
<dbReference type="InterPro" id="IPR000330">
    <property type="entry name" value="SNF2_N"/>
</dbReference>
<dbReference type="Pfam" id="PF00176">
    <property type="entry name" value="SNF2-rel_dom"/>
    <property type="match status" value="1"/>
</dbReference>
<sequence length="1133" mass="127116">MSGASTPSSSTAKTTGTARKAGLLSMLDTGLGSQSRVTGSTSSPHTPAKNTSDRLYASRSEATVPRKRDSEQAFPMFRDSDDTSTPGGLVKKQKPSPPLFAQPGPDVDEVRVQVSGVRSSMLHLQPQMERIARKKMKTKAEATRLRNLEAQMGALVRERDMLNARIPTATHSPKKMECSTTVPGPSPLTASSSRQRLPVAKTEQELVNVKWPLSPVAARATPLSPAVSGSNAIVDEKRKVLFGGRPTRGAENIEPEWPNMMSKSAKAHRDDDRFDEDGDFFGRGKDTFAGPIAKADDIDKFLVAAGNAEQFDGNASVDRALEKLGLRSIFDLLPGMTVALMPHQVIGVAWMLGMEKSIHRGGGMADEMGLGKTVQMMSVIVSNRSDDPMQKTTLIVAPLALLDQWQMEIESKTNCGLTCLIYHGSNKPRKKSDLLKYDVVLTTFGTLAMEWPDEEAEEKKKKKKKKKKKGRKAGKKKDDFIVNDSDSDEAPGRTKSRKQTRGLLFQIDWWRIVLDEAQNIRNRRTRVSRAVTEMSAKYRWCLTGTPIINGLSDAYGMFRFLQIRPWYDWKEYNGQVVKLEKKHPMLATDKLQVIFKSMLIRRKKDSMLDGKRLVELPSKTIELHKLEFTADEREVYKMVEVKSQAVFNRFLRAGTVLKNYHQVLVMLLRLRQICSHPSLIYEEGGAFINAGDDDTLVQPEAKSELDRAAQLVSAEFVSRMRFRFKHAALHRMQAEKESADAAVDDEECPVCLDAMVDPILTPCTHVFCRECIQNVLNSPHADDPNDIRYKADERPCPTCRGAISEAKLFSRLAFEPTDKELEKTLNPDDERVNVDNVMKKTKKGKGKAKRGNAHRMMYSSDAEEANADDIDEEEEDDGADDDDDLSDFIVQDDEDEEEKDERRTQKKRLGKARAIVLDSDNEEDVEVIYGKKSPESAPAGDGKIRLMSKFLPSTKMKHMMESIRQWAKEYPDDKILIISQWTQCLDLVSHYLTENGTLHVKYQGDMNRAKRDQAVRVFMAKDKAKVMLMSLKCGGVGLNLTRANRVISLDLGWSEAVEHQAFDRVHRLGQQRPVFVNRLVIENTVEDRILALQERKRNLAEGSLGEGAGKKIGRLSVRELANLFGMDTRGRGL</sequence>
<evidence type="ECO:0000256" key="2">
    <source>
        <dbReference type="ARBA" id="ARBA00022723"/>
    </source>
</evidence>
<dbReference type="Gene3D" id="3.30.40.10">
    <property type="entry name" value="Zinc/RING finger domain, C3HC4 (zinc finger)"/>
    <property type="match status" value="1"/>
</dbReference>
<dbReference type="OrthoDB" id="423559at2759"/>
<dbReference type="PROSITE" id="PS00518">
    <property type="entry name" value="ZF_RING_1"/>
    <property type="match status" value="1"/>
</dbReference>
<proteinExistence type="inferred from homology"/>
<dbReference type="InterPro" id="IPR027370">
    <property type="entry name" value="Znf-RING_euk"/>
</dbReference>
<dbReference type="GO" id="GO:0016787">
    <property type="term" value="F:hydrolase activity"/>
    <property type="evidence" value="ECO:0007669"/>
    <property type="project" value="UniProtKB-KW"/>
</dbReference>
<comment type="similarity">
    <text evidence="1">Belongs to the SNF2/RAD54 helicase family.</text>
</comment>
<dbReference type="STRING" id="1314782.A0A165QQ35"/>
<dbReference type="InterPro" id="IPR017907">
    <property type="entry name" value="Znf_RING_CS"/>
</dbReference>
<keyword evidence="3" id="KW-0547">Nucleotide-binding</keyword>
<feature type="domain" description="Helicase C-terminal" evidence="13">
    <location>
        <begin position="962"/>
        <end position="1124"/>
    </location>
</feature>
<evidence type="ECO:0000256" key="5">
    <source>
        <dbReference type="ARBA" id="ARBA00022801"/>
    </source>
</evidence>
<dbReference type="SMART" id="SM00490">
    <property type="entry name" value="HELICc"/>
    <property type="match status" value="1"/>
</dbReference>
<keyword evidence="7" id="KW-0862">Zinc</keyword>
<feature type="compositionally biased region" description="Basic residues" evidence="10">
    <location>
        <begin position="839"/>
        <end position="853"/>
    </location>
</feature>
<dbReference type="InterPro" id="IPR050628">
    <property type="entry name" value="SNF2_RAD54_helicase_TF"/>
</dbReference>
<protein>
    <submittedName>
        <fullName evidence="14">Uncharacterized protein</fullName>
    </submittedName>
</protein>
<dbReference type="InterPro" id="IPR027417">
    <property type="entry name" value="P-loop_NTPase"/>
</dbReference>
<keyword evidence="5" id="KW-0378">Hydrolase</keyword>
<feature type="compositionally biased region" description="Basic residues" evidence="10">
    <location>
        <begin position="460"/>
        <end position="475"/>
    </location>
</feature>
<dbReference type="CDD" id="cd18793">
    <property type="entry name" value="SF2_C_SNF"/>
    <property type="match status" value="1"/>
</dbReference>
<feature type="domain" description="RING-type" evidence="11">
    <location>
        <begin position="748"/>
        <end position="800"/>
    </location>
</feature>
<evidence type="ECO:0000256" key="10">
    <source>
        <dbReference type="SAM" id="MobiDB-lite"/>
    </source>
</evidence>
<evidence type="ECO:0000256" key="8">
    <source>
        <dbReference type="ARBA" id="ARBA00022840"/>
    </source>
</evidence>
<feature type="compositionally biased region" description="Low complexity" evidence="10">
    <location>
        <begin position="1"/>
        <end position="22"/>
    </location>
</feature>
<feature type="region of interest" description="Disordered" evidence="10">
    <location>
        <begin position="171"/>
        <end position="199"/>
    </location>
</feature>
<dbReference type="GO" id="GO:0008270">
    <property type="term" value="F:zinc ion binding"/>
    <property type="evidence" value="ECO:0007669"/>
    <property type="project" value="UniProtKB-KW"/>
</dbReference>
<feature type="region of interest" description="Disordered" evidence="10">
    <location>
        <begin position="820"/>
        <end position="910"/>
    </location>
</feature>
<evidence type="ECO:0000313" key="14">
    <source>
        <dbReference type="EMBL" id="KZT22721.1"/>
    </source>
</evidence>
<feature type="region of interest" description="Disordered" evidence="10">
    <location>
        <begin position="1"/>
        <end position="106"/>
    </location>
</feature>
<dbReference type="GO" id="GO:0008094">
    <property type="term" value="F:ATP-dependent activity, acting on DNA"/>
    <property type="evidence" value="ECO:0007669"/>
    <property type="project" value="TreeGrafter"/>
</dbReference>
<dbReference type="Gene3D" id="3.40.50.10810">
    <property type="entry name" value="Tandem AAA-ATPase domain"/>
    <property type="match status" value="1"/>
</dbReference>
<dbReference type="InParanoid" id="A0A165QQ35"/>
<dbReference type="Gene3D" id="3.40.50.300">
    <property type="entry name" value="P-loop containing nucleotide triphosphate hydrolases"/>
    <property type="match status" value="1"/>
</dbReference>
<keyword evidence="8" id="KW-0067">ATP-binding</keyword>
<evidence type="ECO:0000256" key="4">
    <source>
        <dbReference type="ARBA" id="ARBA00022771"/>
    </source>
</evidence>
<feature type="compositionally biased region" description="Basic and acidic residues" evidence="10">
    <location>
        <begin position="820"/>
        <end position="833"/>
    </location>
</feature>
<evidence type="ECO:0000259" key="12">
    <source>
        <dbReference type="PROSITE" id="PS51192"/>
    </source>
</evidence>
<reference evidence="14 15" key="1">
    <citation type="journal article" date="2016" name="Mol. Biol. Evol.">
        <title>Comparative Genomics of Early-Diverging Mushroom-Forming Fungi Provides Insights into the Origins of Lignocellulose Decay Capabilities.</title>
        <authorList>
            <person name="Nagy L.G."/>
            <person name="Riley R."/>
            <person name="Tritt A."/>
            <person name="Adam C."/>
            <person name="Daum C."/>
            <person name="Floudas D."/>
            <person name="Sun H."/>
            <person name="Yadav J.S."/>
            <person name="Pangilinan J."/>
            <person name="Larsson K.H."/>
            <person name="Matsuura K."/>
            <person name="Barry K."/>
            <person name="Labutti K."/>
            <person name="Kuo R."/>
            <person name="Ohm R.A."/>
            <person name="Bhattacharya S.S."/>
            <person name="Shirouzu T."/>
            <person name="Yoshinaga Y."/>
            <person name="Martin F.M."/>
            <person name="Grigoriev I.V."/>
            <person name="Hibbett D.S."/>
        </authorList>
    </citation>
    <scope>NUCLEOTIDE SEQUENCE [LARGE SCALE GENOMIC DNA]</scope>
    <source>
        <strain evidence="14 15">HHB14362 ss-1</strain>
    </source>
</reference>
<evidence type="ECO:0000256" key="9">
    <source>
        <dbReference type="PROSITE-ProRule" id="PRU00175"/>
    </source>
</evidence>
<dbReference type="EMBL" id="KV425592">
    <property type="protein sequence ID" value="KZT22721.1"/>
    <property type="molecule type" value="Genomic_DNA"/>
</dbReference>
<name>A0A165QQ35_9AGAM</name>
<feature type="domain" description="Helicase ATP-binding" evidence="12">
    <location>
        <begin position="353"/>
        <end position="564"/>
    </location>
</feature>
<feature type="compositionally biased region" description="Acidic residues" evidence="10">
    <location>
        <begin position="861"/>
        <end position="899"/>
    </location>
</feature>
<dbReference type="InterPro" id="IPR038718">
    <property type="entry name" value="SNF2-like_sf"/>
</dbReference>
<dbReference type="GO" id="GO:0005524">
    <property type="term" value="F:ATP binding"/>
    <property type="evidence" value="ECO:0007669"/>
    <property type="project" value="UniProtKB-KW"/>
</dbReference>
<feature type="compositionally biased region" description="Polar residues" evidence="10">
    <location>
        <begin position="178"/>
        <end position="195"/>
    </location>
</feature>
<feature type="region of interest" description="Disordered" evidence="10">
    <location>
        <begin position="453"/>
        <end position="495"/>
    </location>
</feature>
<dbReference type="InterPro" id="IPR001841">
    <property type="entry name" value="Znf_RING"/>
</dbReference>
<evidence type="ECO:0000256" key="3">
    <source>
        <dbReference type="ARBA" id="ARBA00022741"/>
    </source>
</evidence>
<dbReference type="GO" id="GO:0005737">
    <property type="term" value="C:cytoplasm"/>
    <property type="evidence" value="ECO:0007669"/>
    <property type="project" value="TreeGrafter"/>
</dbReference>
<dbReference type="GO" id="GO:0004386">
    <property type="term" value="F:helicase activity"/>
    <property type="evidence" value="ECO:0007669"/>
    <property type="project" value="UniProtKB-KW"/>
</dbReference>
<dbReference type="Pfam" id="PF00271">
    <property type="entry name" value="Helicase_C"/>
    <property type="match status" value="1"/>
</dbReference>
<gene>
    <name evidence="14" type="ORF">NEOLEDRAFT_625750</name>
</gene>
<dbReference type="PANTHER" id="PTHR45626:SF16">
    <property type="entry name" value="ATP-DEPENDENT HELICASE ULS1"/>
    <property type="match status" value="1"/>
</dbReference>
<dbReference type="SUPFAM" id="SSF57850">
    <property type="entry name" value="RING/U-box"/>
    <property type="match status" value="1"/>
</dbReference>
<evidence type="ECO:0000256" key="7">
    <source>
        <dbReference type="ARBA" id="ARBA00022833"/>
    </source>
</evidence>
<evidence type="ECO:0000256" key="6">
    <source>
        <dbReference type="ARBA" id="ARBA00022806"/>
    </source>
</evidence>
<dbReference type="Pfam" id="PF13445">
    <property type="entry name" value="zf-RING_UBOX"/>
    <property type="match status" value="1"/>
</dbReference>
<dbReference type="SUPFAM" id="SSF52540">
    <property type="entry name" value="P-loop containing nucleoside triphosphate hydrolases"/>
    <property type="match status" value="2"/>
</dbReference>
<keyword evidence="6" id="KW-0347">Helicase</keyword>
<dbReference type="InterPro" id="IPR014001">
    <property type="entry name" value="Helicase_ATP-bd"/>
</dbReference>
<dbReference type="FunCoup" id="A0A165QQ35">
    <property type="interactions" value="348"/>
</dbReference>
<dbReference type="Proteomes" id="UP000076761">
    <property type="component" value="Unassembled WGS sequence"/>
</dbReference>
<dbReference type="PROSITE" id="PS50089">
    <property type="entry name" value="ZF_RING_2"/>
    <property type="match status" value="1"/>
</dbReference>
<keyword evidence="2" id="KW-0479">Metal-binding</keyword>
<feature type="compositionally biased region" description="Polar residues" evidence="10">
    <location>
        <begin position="31"/>
        <end position="50"/>
    </location>
</feature>
<dbReference type="InterPro" id="IPR049730">
    <property type="entry name" value="SNF2/RAD54-like_C"/>
</dbReference>
<dbReference type="GO" id="GO:0005634">
    <property type="term" value="C:nucleus"/>
    <property type="evidence" value="ECO:0007669"/>
    <property type="project" value="TreeGrafter"/>
</dbReference>